<dbReference type="PANTHER" id="PTHR38786:SF1">
    <property type="entry name" value="FLAGELLAR FLIJ PROTEIN"/>
    <property type="match status" value="1"/>
</dbReference>
<keyword evidence="14" id="KW-1185">Reference proteome</keyword>
<dbReference type="GO" id="GO:0009288">
    <property type="term" value="C:bacterial-type flagellum"/>
    <property type="evidence" value="ECO:0007669"/>
    <property type="project" value="InterPro"/>
</dbReference>
<dbReference type="PIRSF" id="PIRSF019404">
    <property type="entry name" value="FliJ"/>
    <property type="match status" value="1"/>
</dbReference>
<evidence type="ECO:0000313" key="14">
    <source>
        <dbReference type="Proteomes" id="UP000077875"/>
    </source>
</evidence>
<accession>A0A172YGE8</accession>
<evidence type="ECO:0000313" key="13">
    <source>
        <dbReference type="EMBL" id="ANF58359.1"/>
    </source>
</evidence>
<dbReference type="InterPro" id="IPR018006">
    <property type="entry name" value="Flag_FliJ_proteobac"/>
</dbReference>
<evidence type="ECO:0000256" key="8">
    <source>
        <dbReference type="ARBA" id="ARBA00022927"/>
    </source>
</evidence>
<dbReference type="NCBIfam" id="TIGR02473">
    <property type="entry name" value="flagell_FliJ"/>
    <property type="match status" value="1"/>
</dbReference>
<dbReference type="PRINTS" id="PR01004">
    <property type="entry name" value="FLGFLIJ"/>
</dbReference>
<reference evidence="13 14" key="1">
    <citation type="submission" date="2016-04" db="EMBL/GenBank/DDBJ databases">
        <title>Complete Genome Sequence of Halotalea alkalilenta IHB B 13600.</title>
        <authorList>
            <person name="Swarnkar M.K."/>
            <person name="Sharma A."/>
            <person name="Kaushal K."/>
            <person name="Soni R."/>
            <person name="Rana S."/>
            <person name="Singh A.K."/>
            <person name="Gulati A."/>
        </authorList>
    </citation>
    <scope>NUCLEOTIDE SEQUENCE [LARGE SCALE GENOMIC DNA]</scope>
    <source>
        <strain evidence="13 14">IHB B 13600</strain>
    </source>
</reference>
<dbReference type="Pfam" id="PF02050">
    <property type="entry name" value="FliJ"/>
    <property type="match status" value="1"/>
</dbReference>
<keyword evidence="9" id="KW-0472">Membrane</keyword>
<feature type="coiled-coil region" evidence="11">
    <location>
        <begin position="10"/>
        <end position="58"/>
    </location>
</feature>
<organism evidence="13 14">
    <name type="scientific">Halotalea alkalilenta</name>
    <dbReference type="NCBI Taxonomy" id="376489"/>
    <lineage>
        <taxon>Bacteria</taxon>
        <taxon>Pseudomonadati</taxon>
        <taxon>Pseudomonadota</taxon>
        <taxon>Gammaproteobacteria</taxon>
        <taxon>Oceanospirillales</taxon>
        <taxon>Halomonadaceae</taxon>
        <taxon>Halotalea</taxon>
    </lineage>
</organism>
<dbReference type="AlphaFoldDB" id="A0A172YGE8"/>
<dbReference type="STRING" id="376489.A5892_13495"/>
<sequence length="145" mass="16943">MSEQSLKMLIDLATERRDSATLALAELKRALGASESQLSQLEEYRQGYRNRLREAMAQGVSPGQLDNQRRFLEALDTAIAHQRQRRDDDQVRREQGLATWRQDQRKVDALSTLASRRKQDANHRERRLEQLRNDEYASRAQSQYT</sequence>
<comment type="subcellular location">
    <subcellularLocation>
        <location evidence="1">Cell membrane</location>
        <topology evidence="1">Peripheral membrane protein</topology>
        <orientation evidence="1">Cytoplasmic side</orientation>
    </subcellularLocation>
</comment>
<evidence type="ECO:0000256" key="2">
    <source>
        <dbReference type="ARBA" id="ARBA00010004"/>
    </source>
</evidence>
<keyword evidence="6" id="KW-0145">Chemotaxis</keyword>
<evidence type="ECO:0000256" key="10">
    <source>
        <dbReference type="ARBA" id="ARBA00023225"/>
    </source>
</evidence>
<dbReference type="GO" id="GO:0071973">
    <property type="term" value="P:bacterial-type flagellum-dependent cell motility"/>
    <property type="evidence" value="ECO:0007669"/>
    <property type="project" value="InterPro"/>
</dbReference>
<dbReference type="InterPro" id="IPR053716">
    <property type="entry name" value="Flag_assembly_chemotaxis_eff"/>
</dbReference>
<dbReference type="KEGG" id="haa:A5892_13495"/>
<keyword evidence="10" id="KW-1006">Bacterial flagellum protein export</keyword>
<keyword evidence="11" id="KW-0175">Coiled coil</keyword>
<dbReference type="RefSeq" id="WP_064123246.1">
    <property type="nucleotide sequence ID" value="NZ_CP015243.1"/>
</dbReference>
<evidence type="ECO:0000256" key="9">
    <source>
        <dbReference type="ARBA" id="ARBA00023136"/>
    </source>
</evidence>
<evidence type="ECO:0000256" key="11">
    <source>
        <dbReference type="SAM" id="Coils"/>
    </source>
</evidence>
<dbReference type="GO" id="GO:0003774">
    <property type="term" value="F:cytoskeletal motor activity"/>
    <property type="evidence" value="ECO:0007669"/>
    <property type="project" value="InterPro"/>
</dbReference>
<dbReference type="PANTHER" id="PTHR38786">
    <property type="entry name" value="FLAGELLAR FLIJ PROTEIN"/>
    <property type="match status" value="1"/>
</dbReference>
<keyword evidence="5" id="KW-1003">Cell membrane</keyword>
<evidence type="ECO:0000256" key="1">
    <source>
        <dbReference type="ARBA" id="ARBA00004413"/>
    </source>
</evidence>
<dbReference type="GO" id="GO:0005886">
    <property type="term" value="C:plasma membrane"/>
    <property type="evidence" value="ECO:0007669"/>
    <property type="project" value="UniProtKB-SubCell"/>
</dbReference>
<keyword evidence="4" id="KW-0813">Transport</keyword>
<keyword evidence="7" id="KW-1005">Bacterial flagellum biogenesis</keyword>
<proteinExistence type="inferred from homology"/>
<evidence type="ECO:0000256" key="5">
    <source>
        <dbReference type="ARBA" id="ARBA00022475"/>
    </source>
</evidence>
<evidence type="ECO:0000256" key="6">
    <source>
        <dbReference type="ARBA" id="ARBA00022500"/>
    </source>
</evidence>
<dbReference type="GO" id="GO:0006935">
    <property type="term" value="P:chemotaxis"/>
    <property type="evidence" value="ECO:0007669"/>
    <property type="project" value="UniProtKB-KW"/>
</dbReference>
<evidence type="ECO:0000256" key="3">
    <source>
        <dbReference type="ARBA" id="ARBA00020392"/>
    </source>
</evidence>
<dbReference type="GO" id="GO:0044781">
    <property type="term" value="P:bacterial-type flagellum organization"/>
    <property type="evidence" value="ECO:0007669"/>
    <property type="project" value="UniProtKB-KW"/>
</dbReference>
<comment type="similarity">
    <text evidence="2">Belongs to the FliJ family.</text>
</comment>
<dbReference type="InterPro" id="IPR012823">
    <property type="entry name" value="Flagell_FliJ"/>
</dbReference>
<protein>
    <recommendedName>
        <fullName evidence="3">Flagellar FliJ protein</fullName>
    </recommendedName>
</protein>
<name>A0A172YGE8_9GAMM</name>
<evidence type="ECO:0000256" key="4">
    <source>
        <dbReference type="ARBA" id="ARBA00022448"/>
    </source>
</evidence>
<keyword evidence="8" id="KW-0653">Protein transport</keyword>
<feature type="region of interest" description="Disordered" evidence="12">
    <location>
        <begin position="111"/>
        <end position="145"/>
    </location>
</feature>
<feature type="compositionally biased region" description="Basic and acidic residues" evidence="12">
    <location>
        <begin position="117"/>
        <end position="137"/>
    </location>
</feature>
<dbReference type="Proteomes" id="UP000077875">
    <property type="component" value="Chromosome"/>
</dbReference>
<evidence type="ECO:0000256" key="12">
    <source>
        <dbReference type="SAM" id="MobiDB-lite"/>
    </source>
</evidence>
<dbReference type="InterPro" id="IPR052570">
    <property type="entry name" value="FliJ"/>
</dbReference>
<dbReference type="Gene3D" id="1.10.287.1700">
    <property type="match status" value="1"/>
</dbReference>
<dbReference type="EMBL" id="CP015243">
    <property type="protein sequence ID" value="ANF58359.1"/>
    <property type="molecule type" value="Genomic_DNA"/>
</dbReference>
<dbReference type="GO" id="GO:0015031">
    <property type="term" value="P:protein transport"/>
    <property type="evidence" value="ECO:0007669"/>
    <property type="project" value="UniProtKB-KW"/>
</dbReference>
<gene>
    <name evidence="13" type="ORF">A5892_13495</name>
</gene>
<evidence type="ECO:0000256" key="7">
    <source>
        <dbReference type="ARBA" id="ARBA00022795"/>
    </source>
</evidence>